<keyword evidence="1" id="KW-1133">Transmembrane helix</keyword>
<accession>A0A418HJ21</accession>
<dbReference type="AlphaFoldDB" id="A0A418HJ21"/>
<evidence type="ECO:0000313" key="3">
    <source>
        <dbReference type="Proteomes" id="UP000283576"/>
    </source>
</evidence>
<sequence length="60" mass="7145">FVLCHNTLFSLLIFILSFFFYYFARFPRGRLQPVVFSLSCSLRSLAKILFNKICIYNEIL</sequence>
<organism evidence="2 3">
    <name type="scientific">Staphylococcus gallinarum</name>
    <dbReference type="NCBI Taxonomy" id="1293"/>
    <lineage>
        <taxon>Bacteria</taxon>
        <taxon>Bacillati</taxon>
        <taxon>Bacillota</taxon>
        <taxon>Bacilli</taxon>
        <taxon>Bacillales</taxon>
        <taxon>Staphylococcaceae</taxon>
        <taxon>Staphylococcus</taxon>
    </lineage>
</organism>
<dbReference type="EMBL" id="QXRZ01000457">
    <property type="protein sequence ID" value="RIL35326.1"/>
    <property type="molecule type" value="Genomic_DNA"/>
</dbReference>
<gene>
    <name evidence="2" type="ORF">BUZ01_16145</name>
</gene>
<evidence type="ECO:0000313" key="2">
    <source>
        <dbReference type="EMBL" id="RIL35326.1"/>
    </source>
</evidence>
<feature type="non-terminal residue" evidence="2">
    <location>
        <position position="1"/>
    </location>
</feature>
<name>A0A418HJ21_STAGA</name>
<protein>
    <submittedName>
        <fullName evidence="2">Uncharacterized protein</fullName>
    </submittedName>
</protein>
<reference evidence="2 3" key="1">
    <citation type="journal article" date="2016" name="Front. Microbiol.">
        <title>Comprehensive Phylogenetic Analysis of Bovine Non-aureus Staphylococci Species Based on Whole-Genome Sequencing.</title>
        <authorList>
            <person name="Naushad S."/>
            <person name="Barkema H.W."/>
            <person name="Luby C."/>
            <person name="Condas L.A."/>
            <person name="Nobrega D.B."/>
            <person name="Carson D.A."/>
            <person name="De Buck J."/>
        </authorList>
    </citation>
    <scope>NUCLEOTIDE SEQUENCE [LARGE SCALE GENOMIC DNA]</scope>
    <source>
        <strain evidence="2 3">SNUC 1388</strain>
    </source>
</reference>
<keyword evidence="1" id="KW-0472">Membrane</keyword>
<dbReference type="Proteomes" id="UP000283576">
    <property type="component" value="Unassembled WGS sequence"/>
</dbReference>
<evidence type="ECO:0000256" key="1">
    <source>
        <dbReference type="SAM" id="Phobius"/>
    </source>
</evidence>
<feature type="transmembrane region" description="Helical" evidence="1">
    <location>
        <begin position="6"/>
        <end position="24"/>
    </location>
</feature>
<comment type="caution">
    <text evidence="2">The sequence shown here is derived from an EMBL/GenBank/DDBJ whole genome shotgun (WGS) entry which is preliminary data.</text>
</comment>
<proteinExistence type="predicted"/>
<keyword evidence="1" id="KW-0812">Transmembrane</keyword>